<dbReference type="RefSeq" id="WP_092863176.1">
    <property type="nucleotide sequence ID" value="NZ_FOQH01000010.1"/>
</dbReference>
<accession>A0A1I3LKC7</accession>
<keyword evidence="2" id="KW-1185">Reference proteome</keyword>
<gene>
    <name evidence="1" type="ORF">SAMN05216258_11062</name>
</gene>
<dbReference type="Proteomes" id="UP000199377">
    <property type="component" value="Unassembled WGS sequence"/>
</dbReference>
<protein>
    <submittedName>
        <fullName evidence="1">Uncharacterized protein</fullName>
    </submittedName>
</protein>
<name>A0A1I3LKC7_9RHOB</name>
<dbReference type="AlphaFoldDB" id="A0A1I3LKC7"/>
<evidence type="ECO:0000313" key="1">
    <source>
        <dbReference type="EMBL" id="SFI84925.1"/>
    </source>
</evidence>
<dbReference type="STRING" id="1114924.SAMN05216258_11062"/>
<dbReference type="EMBL" id="FOQH01000010">
    <property type="protein sequence ID" value="SFI84925.1"/>
    <property type="molecule type" value="Genomic_DNA"/>
</dbReference>
<proteinExistence type="predicted"/>
<sequence>MSERDEWIKSASPEYASLALSIRDMIVSLGYHCGTSLECEGGVTLGVGLTIRDRLGRCIGVATVDEHGLTYGNADWAAKGIDLTDTLCDQTRP</sequence>
<organism evidence="1 2">
    <name type="scientific">Albimonas pacifica</name>
    <dbReference type="NCBI Taxonomy" id="1114924"/>
    <lineage>
        <taxon>Bacteria</taxon>
        <taxon>Pseudomonadati</taxon>
        <taxon>Pseudomonadota</taxon>
        <taxon>Alphaproteobacteria</taxon>
        <taxon>Rhodobacterales</taxon>
        <taxon>Paracoccaceae</taxon>
        <taxon>Albimonas</taxon>
    </lineage>
</organism>
<reference evidence="1 2" key="1">
    <citation type="submission" date="2016-10" db="EMBL/GenBank/DDBJ databases">
        <authorList>
            <person name="de Groot N.N."/>
        </authorList>
    </citation>
    <scope>NUCLEOTIDE SEQUENCE [LARGE SCALE GENOMIC DNA]</scope>
    <source>
        <strain evidence="1 2">CGMCC 1.11030</strain>
    </source>
</reference>
<evidence type="ECO:0000313" key="2">
    <source>
        <dbReference type="Proteomes" id="UP000199377"/>
    </source>
</evidence>